<sequence length="92" mass="10546">MYISEKSIKFLDVNQPRPSVSWNRPRPNQCESDVNNRHRPDIDSQPVYESGADTNSDHIDEEVAESILEFNDVEKEQIISNIIAQAFTSSPR</sequence>
<dbReference type="EMBL" id="JACEIK010000138">
    <property type="protein sequence ID" value="MCD7450601.1"/>
    <property type="molecule type" value="Genomic_DNA"/>
</dbReference>
<evidence type="ECO:0000313" key="3">
    <source>
        <dbReference type="Proteomes" id="UP000823775"/>
    </source>
</evidence>
<protein>
    <submittedName>
        <fullName evidence="2">Uncharacterized protein</fullName>
    </submittedName>
</protein>
<accession>A0ABS8RUU9</accession>
<dbReference type="Proteomes" id="UP000823775">
    <property type="component" value="Unassembled WGS sequence"/>
</dbReference>
<name>A0ABS8RUU9_DATST</name>
<feature type="region of interest" description="Disordered" evidence="1">
    <location>
        <begin position="15"/>
        <end position="56"/>
    </location>
</feature>
<organism evidence="2 3">
    <name type="scientific">Datura stramonium</name>
    <name type="common">Jimsonweed</name>
    <name type="synonym">Common thornapple</name>
    <dbReference type="NCBI Taxonomy" id="4076"/>
    <lineage>
        <taxon>Eukaryota</taxon>
        <taxon>Viridiplantae</taxon>
        <taxon>Streptophyta</taxon>
        <taxon>Embryophyta</taxon>
        <taxon>Tracheophyta</taxon>
        <taxon>Spermatophyta</taxon>
        <taxon>Magnoliopsida</taxon>
        <taxon>eudicotyledons</taxon>
        <taxon>Gunneridae</taxon>
        <taxon>Pentapetalae</taxon>
        <taxon>asterids</taxon>
        <taxon>lamiids</taxon>
        <taxon>Solanales</taxon>
        <taxon>Solanaceae</taxon>
        <taxon>Solanoideae</taxon>
        <taxon>Datureae</taxon>
        <taxon>Datura</taxon>
    </lineage>
</organism>
<evidence type="ECO:0000256" key="1">
    <source>
        <dbReference type="SAM" id="MobiDB-lite"/>
    </source>
</evidence>
<evidence type="ECO:0000313" key="2">
    <source>
        <dbReference type="EMBL" id="MCD7450601.1"/>
    </source>
</evidence>
<reference evidence="2 3" key="1">
    <citation type="journal article" date="2021" name="BMC Genomics">
        <title>Datura genome reveals duplications of psychoactive alkaloid biosynthetic genes and high mutation rate following tissue culture.</title>
        <authorList>
            <person name="Rajewski A."/>
            <person name="Carter-House D."/>
            <person name="Stajich J."/>
            <person name="Litt A."/>
        </authorList>
    </citation>
    <scope>NUCLEOTIDE SEQUENCE [LARGE SCALE GENOMIC DNA]</scope>
    <source>
        <strain evidence="2">AR-01</strain>
    </source>
</reference>
<gene>
    <name evidence="2" type="ORF">HAX54_007397</name>
</gene>
<proteinExistence type="predicted"/>
<keyword evidence="3" id="KW-1185">Reference proteome</keyword>
<comment type="caution">
    <text evidence="2">The sequence shown here is derived from an EMBL/GenBank/DDBJ whole genome shotgun (WGS) entry which is preliminary data.</text>
</comment>